<dbReference type="SUPFAM" id="SSF63411">
    <property type="entry name" value="LuxS/MPP-like metallohydrolase"/>
    <property type="match status" value="2"/>
</dbReference>
<evidence type="ECO:0000259" key="3">
    <source>
        <dbReference type="Pfam" id="PF05193"/>
    </source>
</evidence>
<evidence type="ECO:0000256" key="1">
    <source>
        <dbReference type="ARBA" id="ARBA00007261"/>
    </source>
</evidence>
<gene>
    <name evidence="4" type="ORF">COV86_04970</name>
</gene>
<dbReference type="GO" id="GO:0046872">
    <property type="term" value="F:metal ion binding"/>
    <property type="evidence" value="ECO:0007669"/>
    <property type="project" value="InterPro"/>
</dbReference>
<reference evidence="4 5" key="1">
    <citation type="submission" date="2017-09" db="EMBL/GenBank/DDBJ databases">
        <title>Depth-based differentiation of microbial function through sediment-hosted aquifers and enrichment of novel symbionts in the deep terrestrial subsurface.</title>
        <authorList>
            <person name="Probst A.J."/>
            <person name="Ladd B."/>
            <person name="Jarett J.K."/>
            <person name="Geller-Mcgrath D.E."/>
            <person name="Sieber C.M."/>
            <person name="Emerson J.B."/>
            <person name="Anantharaman K."/>
            <person name="Thomas B.C."/>
            <person name="Malmstrom R."/>
            <person name="Stieglmeier M."/>
            <person name="Klingl A."/>
            <person name="Woyke T."/>
            <person name="Ryan C.M."/>
            <person name="Banfield J.F."/>
        </authorList>
    </citation>
    <scope>NUCLEOTIDE SEQUENCE [LARGE SCALE GENOMIC DNA]</scope>
    <source>
        <strain evidence="4">CG11_big_fil_rev_8_21_14_0_20_35_14</strain>
    </source>
</reference>
<dbReference type="InterPro" id="IPR011765">
    <property type="entry name" value="Pept_M16_N"/>
</dbReference>
<organism evidence="4 5">
    <name type="scientific">Candidatus Roizmanbacteria bacterium CG11_big_fil_rev_8_21_14_0_20_35_14</name>
    <dbReference type="NCBI Taxonomy" id="1974855"/>
    <lineage>
        <taxon>Bacteria</taxon>
        <taxon>Candidatus Roizmaniibacteriota</taxon>
    </lineage>
</organism>
<feature type="domain" description="Peptidase M16 N-terminal" evidence="2">
    <location>
        <begin position="14"/>
        <end position="159"/>
    </location>
</feature>
<dbReference type="Pfam" id="PF05193">
    <property type="entry name" value="Peptidase_M16_C"/>
    <property type="match status" value="1"/>
</dbReference>
<dbReference type="InterPro" id="IPR011249">
    <property type="entry name" value="Metalloenz_LuxS/M16"/>
</dbReference>
<protein>
    <recommendedName>
        <fullName evidence="6">Peptidase M16</fullName>
    </recommendedName>
</protein>
<proteinExistence type="inferred from homology"/>
<accession>A0A2H0KLE8</accession>
<comment type="similarity">
    <text evidence="1">Belongs to the peptidase M16 family.</text>
</comment>
<dbReference type="Proteomes" id="UP000229570">
    <property type="component" value="Unassembled WGS sequence"/>
</dbReference>
<name>A0A2H0KLE8_9BACT</name>
<dbReference type="InterPro" id="IPR007863">
    <property type="entry name" value="Peptidase_M16_C"/>
</dbReference>
<evidence type="ECO:0000313" key="5">
    <source>
        <dbReference type="Proteomes" id="UP000229570"/>
    </source>
</evidence>
<comment type="caution">
    <text evidence="4">The sequence shown here is derived from an EMBL/GenBank/DDBJ whole genome shotgun (WGS) entry which is preliminary data.</text>
</comment>
<dbReference type="EMBL" id="PCVL01000080">
    <property type="protein sequence ID" value="PIQ72078.1"/>
    <property type="molecule type" value="Genomic_DNA"/>
</dbReference>
<dbReference type="Gene3D" id="3.30.830.10">
    <property type="entry name" value="Metalloenzyme, LuxS/M16 peptidase-like"/>
    <property type="match status" value="2"/>
</dbReference>
<dbReference type="Pfam" id="PF00675">
    <property type="entry name" value="Peptidase_M16"/>
    <property type="match status" value="1"/>
</dbReference>
<evidence type="ECO:0008006" key="6">
    <source>
        <dbReference type="Google" id="ProtNLM"/>
    </source>
</evidence>
<feature type="domain" description="Peptidase M16 C-terminal" evidence="3">
    <location>
        <begin position="216"/>
        <end position="364"/>
    </location>
</feature>
<dbReference type="PANTHER" id="PTHR11851:SF49">
    <property type="entry name" value="MITOCHONDRIAL-PROCESSING PEPTIDASE SUBUNIT ALPHA"/>
    <property type="match status" value="1"/>
</dbReference>
<dbReference type="AlphaFoldDB" id="A0A2H0KLE8"/>
<dbReference type="InterPro" id="IPR050361">
    <property type="entry name" value="MPP/UQCRC_Complex"/>
</dbReference>
<evidence type="ECO:0000259" key="2">
    <source>
        <dbReference type="Pfam" id="PF00675"/>
    </source>
</evidence>
<dbReference type="PANTHER" id="PTHR11851">
    <property type="entry name" value="METALLOPROTEASE"/>
    <property type="match status" value="1"/>
</dbReference>
<evidence type="ECO:0000313" key="4">
    <source>
        <dbReference type="EMBL" id="PIQ72078.1"/>
    </source>
</evidence>
<sequence length="444" mass="50353">MNPQTFTLKNGLQVVFVDTKTFPTLTTLLLVGAGSRYESEKDNGVAHFFEHMAFKGSKKYPNSFIISSTVEGFGGIFNAFTSKDHTGYWIKGTNENFGTMIDVIADMIQNPLLINEEIEREKGVIKEEINMYEDTPQRKIGEIFESLLYPDHPLGFEIAGSKETVQSFDRLTFTNYIKNLYQPSNAVLVVAGGLMSSRAKRSDLKNKEIASSTSSPRNDMLALIEEKFSNWKNDKRLSFIPIKESQTKPQMLIKYKKTEQAHFSLGFRTFSFNDRRKYILNILSVILGGGMSSRLFIQVRERRGLCYYISTVTELYHDCGNIVTQAGVTKDIDKIKEAVEAILAEHKKIIRGEIKDDELKRAKELIKGRLLLSLEDSANVASFFGTKKILQNKIETPEEIIKKIEAVTVEEISRLAKDIFTSGRLNFALIGPFEEKNFQSILNI</sequence>